<gene>
    <name evidence="1" type="ORF">A2815_01280</name>
</gene>
<comment type="caution">
    <text evidence="1">The sequence shown here is derived from an EMBL/GenBank/DDBJ whole genome shotgun (WGS) entry which is preliminary data.</text>
</comment>
<name>A0A1G2FAJ6_9BACT</name>
<evidence type="ECO:0000313" key="2">
    <source>
        <dbReference type="Proteomes" id="UP000176974"/>
    </source>
</evidence>
<sequence length="75" mass="8947">MRRSSSSAFSFLRKSVIGQYRPLGFPKQWDPIFKNFKNKKPLFLQRKIPSKKKRLFKNFFSDFFLCGIRPDTILA</sequence>
<dbReference type="EMBL" id="MHMY01000021">
    <property type="protein sequence ID" value="OGZ35023.1"/>
    <property type="molecule type" value="Genomic_DNA"/>
</dbReference>
<dbReference type="Proteomes" id="UP000176974">
    <property type="component" value="Unassembled WGS sequence"/>
</dbReference>
<proteinExistence type="predicted"/>
<protein>
    <submittedName>
        <fullName evidence="1">Uncharacterized protein</fullName>
    </submittedName>
</protein>
<accession>A0A1G2FAJ6</accession>
<dbReference type="AlphaFoldDB" id="A0A1G2FAJ6"/>
<organism evidence="1 2">
    <name type="scientific">Candidatus Portnoybacteria bacterium RIFCSPHIGHO2_01_FULL_40_12b</name>
    <dbReference type="NCBI Taxonomy" id="1801994"/>
    <lineage>
        <taxon>Bacteria</taxon>
        <taxon>Candidatus Portnoyibacteriota</taxon>
    </lineage>
</organism>
<reference evidence="1 2" key="1">
    <citation type="journal article" date="2016" name="Nat. Commun.">
        <title>Thousands of microbial genomes shed light on interconnected biogeochemical processes in an aquifer system.</title>
        <authorList>
            <person name="Anantharaman K."/>
            <person name="Brown C.T."/>
            <person name="Hug L.A."/>
            <person name="Sharon I."/>
            <person name="Castelle C.J."/>
            <person name="Probst A.J."/>
            <person name="Thomas B.C."/>
            <person name="Singh A."/>
            <person name="Wilkins M.J."/>
            <person name="Karaoz U."/>
            <person name="Brodie E.L."/>
            <person name="Williams K.H."/>
            <person name="Hubbard S.S."/>
            <person name="Banfield J.F."/>
        </authorList>
    </citation>
    <scope>NUCLEOTIDE SEQUENCE [LARGE SCALE GENOMIC DNA]</scope>
</reference>
<evidence type="ECO:0000313" key="1">
    <source>
        <dbReference type="EMBL" id="OGZ35023.1"/>
    </source>
</evidence>